<reference evidence="1 2" key="1">
    <citation type="submission" date="2017-03" db="EMBL/GenBank/DDBJ databases">
        <authorList>
            <person name="Afonso C.L."/>
            <person name="Miller P.J."/>
            <person name="Scott M.A."/>
            <person name="Spackman E."/>
            <person name="Goraichik I."/>
            <person name="Dimitrov K.M."/>
            <person name="Suarez D.L."/>
            <person name="Swayne D.E."/>
        </authorList>
    </citation>
    <scope>NUCLEOTIDE SEQUENCE [LARGE SCALE GENOMIC DNA]</scope>
    <source>
        <strain evidence="1 2">CECT 7745</strain>
    </source>
</reference>
<dbReference type="Proteomes" id="UP000193224">
    <property type="component" value="Unassembled WGS sequence"/>
</dbReference>
<keyword evidence="2" id="KW-1185">Reference proteome</keyword>
<dbReference type="Pfam" id="PF11287">
    <property type="entry name" value="DUF3088"/>
    <property type="match status" value="1"/>
</dbReference>
<dbReference type="RefSeq" id="WP_085800953.1">
    <property type="nucleotide sequence ID" value="NZ_FWXB01000011.1"/>
</dbReference>
<dbReference type="InterPro" id="IPR021439">
    <property type="entry name" value="DUF3088"/>
</dbReference>
<evidence type="ECO:0000313" key="1">
    <source>
        <dbReference type="EMBL" id="SMC12997.1"/>
    </source>
</evidence>
<dbReference type="AlphaFoldDB" id="A0A1X7BTN8"/>
<dbReference type="EMBL" id="FWXB01000011">
    <property type="protein sequence ID" value="SMC12997.1"/>
    <property type="molecule type" value="Genomic_DNA"/>
</dbReference>
<evidence type="ECO:0008006" key="3">
    <source>
        <dbReference type="Google" id="ProtNLM"/>
    </source>
</evidence>
<accession>A0A1X7BTN8</accession>
<sequence>MTETILYPLKSKFPDPEHGDQLFFCGQCSPIEGLMAMFPDVRQNLDVRYADKADFVVGNSHVLYLRPLIHGCILVSSGSWFSPRSVMPPYNGVGGWYLKNVRCEPKVTCVDSSCIARHFLN</sequence>
<protein>
    <recommendedName>
        <fullName evidence="3">DUF3088 domain-containing protein</fullName>
    </recommendedName>
</protein>
<evidence type="ECO:0000313" key="2">
    <source>
        <dbReference type="Proteomes" id="UP000193224"/>
    </source>
</evidence>
<dbReference type="OrthoDB" id="1356145at2"/>
<name>A0A1X7BTN8_9RHOB</name>
<gene>
    <name evidence="1" type="ORF">ROA7745_02831</name>
</gene>
<proteinExistence type="predicted"/>
<organism evidence="1 2">
    <name type="scientific">Roseovarius aestuarii</name>
    <dbReference type="NCBI Taxonomy" id="475083"/>
    <lineage>
        <taxon>Bacteria</taxon>
        <taxon>Pseudomonadati</taxon>
        <taxon>Pseudomonadota</taxon>
        <taxon>Alphaproteobacteria</taxon>
        <taxon>Rhodobacterales</taxon>
        <taxon>Roseobacteraceae</taxon>
        <taxon>Roseovarius</taxon>
    </lineage>
</organism>